<comment type="subcellular location">
    <subcellularLocation>
        <location evidence="2">Cell membrane</location>
        <topology evidence="2">Peripheral membrane protein</topology>
        <orientation evidence="2">Cytoplasmic side</orientation>
    </subcellularLocation>
</comment>
<dbReference type="SMART" id="SM01234">
    <property type="entry name" value="Haemolytic"/>
    <property type="match status" value="1"/>
</dbReference>
<proteinExistence type="inferred from homology"/>
<organism evidence="3 5">
    <name type="scientific">Criibacterium bergeronii</name>
    <dbReference type="NCBI Taxonomy" id="1871336"/>
    <lineage>
        <taxon>Bacteria</taxon>
        <taxon>Bacillati</taxon>
        <taxon>Bacillota</taxon>
        <taxon>Clostridia</taxon>
        <taxon>Peptostreptococcales</taxon>
        <taxon>Filifactoraceae</taxon>
        <taxon>Criibacterium</taxon>
    </lineage>
</organism>
<evidence type="ECO:0000313" key="4">
    <source>
        <dbReference type="EMBL" id="TRW24197.1"/>
    </source>
</evidence>
<evidence type="ECO:0000256" key="2">
    <source>
        <dbReference type="HAMAP-Rule" id="MF_00386"/>
    </source>
</evidence>
<dbReference type="Pfam" id="PF01809">
    <property type="entry name" value="YidD"/>
    <property type="match status" value="1"/>
</dbReference>
<comment type="caution">
    <text evidence="3">The sequence shown here is derived from an EMBL/GenBank/DDBJ whole genome shotgun (WGS) entry which is preliminary data.</text>
</comment>
<comment type="function">
    <text evidence="2">Could be involved in insertion of integral membrane proteins into the membrane.</text>
</comment>
<dbReference type="NCBIfam" id="TIGR00278">
    <property type="entry name" value="membrane protein insertion efficiency factor YidD"/>
    <property type="match status" value="1"/>
</dbReference>
<dbReference type="Proteomes" id="UP000319424">
    <property type="component" value="Unassembled WGS sequence"/>
</dbReference>
<keyword evidence="2" id="KW-1003">Cell membrane</keyword>
<dbReference type="Proteomes" id="UP000093352">
    <property type="component" value="Unassembled WGS sequence"/>
</dbReference>
<dbReference type="HAMAP" id="MF_00386">
    <property type="entry name" value="UPF0161_YidD"/>
    <property type="match status" value="1"/>
</dbReference>
<dbReference type="EMBL" id="MBEW02000006">
    <property type="protein sequence ID" value="RDY21563.1"/>
    <property type="molecule type" value="Genomic_DNA"/>
</dbReference>
<comment type="similarity">
    <text evidence="2">Belongs to the UPF0161 family.</text>
</comment>
<name>A0A371IM29_9FIRM</name>
<accession>A0A371IM29</accession>
<dbReference type="PANTHER" id="PTHR33383:SF1">
    <property type="entry name" value="MEMBRANE PROTEIN INSERTION EFFICIENCY FACTOR-RELATED"/>
    <property type="match status" value="1"/>
</dbReference>
<gene>
    <name evidence="3" type="primary">yidD</name>
    <name evidence="3" type="ORF">BBG48_004220</name>
    <name evidence="4" type="ORF">FL857_08930</name>
</gene>
<dbReference type="AlphaFoldDB" id="A0A371IM29"/>
<evidence type="ECO:0000313" key="6">
    <source>
        <dbReference type="Proteomes" id="UP000319424"/>
    </source>
</evidence>
<dbReference type="EMBL" id="VJXW01000014">
    <property type="protein sequence ID" value="TRW24197.1"/>
    <property type="molecule type" value="Genomic_DNA"/>
</dbReference>
<sequence>MNNIKILSKLAILMIRFYQSAISPAIGPHCRFIPTCSAYALQCYREYNFFKATFLTITRLLRCNPLFKGGYDPVPKKK</sequence>
<keyword evidence="5" id="KW-1185">Reference proteome</keyword>
<dbReference type="RefSeq" id="WP_094754375.1">
    <property type="nucleotide sequence ID" value="NZ_MBEW02000006.1"/>
</dbReference>
<dbReference type="InterPro" id="IPR002696">
    <property type="entry name" value="Membr_insert_effic_factor_YidD"/>
</dbReference>
<protein>
    <recommendedName>
        <fullName evidence="2">Putative membrane protein insertion efficiency factor</fullName>
    </recommendedName>
</protein>
<reference evidence="4 6" key="3">
    <citation type="submission" date="2019-07" db="EMBL/GenBank/DDBJ databases">
        <title>Criibacterium bergeronii gen. nov., sp. nov. isolated from human clinical samples.</title>
        <authorList>
            <person name="Maheux A.F."/>
            <person name="Boudreau D.K."/>
            <person name="Berube E."/>
            <person name="Brodeur S."/>
            <person name="Bernard K.A."/>
            <person name="Abed J.Y."/>
            <person name="Ducrey E."/>
            <person name="Guay E.F."/>
            <person name="Raymond F."/>
            <person name="Corbeil J."/>
            <person name="Domingo M.-C."/>
            <person name="Roy P.H."/>
            <person name="Boissinot M."/>
            <person name="Tocheva E.I."/>
            <person name="Omar R.F."/>
        </authorList>
    </citation>
    <scope>NUCLEOTIDE SEQUENCE [LARGE SCALE GENOMIC DNA]</scope>
    <source>
        <strain evidence="4 6">CCRI-24246</strain>
    </source>
</reference>
<dbReference type="GO" id="GO:0005886">
    <property type="term" value="C:plasma membrane"/>
    <property type="evidence" value="ECO:0007669"/>
    <property type="project" value="UniProtKB-SubCell"/>
</dbReference>
<evidence type="ECO:0000313" key="5">
    <source>
        <dbReference type="Proteomes" id="UP000093352"/>
    </source>
</evidence>
<keyword evidence="1 2" id="KW-0472">Membrane</keyword>
<evidence type="ECO:0000256" key="1">
    <source>
        <dbReference type="ARBA" id="ARBA00023136"/>
    </source>
</evidence>
<reference evidence="3 5" key="1">
    <citation type="journal article" date="2016" name="Genome Announc.">
        <title>Draft Genome Sequence of Criibacterium bergeronii gen. nov., sp. nov., Strain CCRI-22567T, Isolated from a Vaginal Sample from a Woman with Bacterial Vaginosis.</title>
        <authorList>
            <person name="Maheux A.F."/>
            <person name="Berube E."/>
            <person name="Boudreau D.K."/>
            <person name="Raymond F."/>
            <person name="Corbeil J."/>
            <person name="Roy P.H."/>
            <person name="Boissinot M."/>
            <person name="Omar R.F."/>
        </authorList>
    </citation>
    <scope>NUCLEOTIDE SEQUENCE [LARGE SCALE GENOMIC DNA]</scope>
    <source>
        <strain evidence="3 5">CCRI-22567</strain>
    </source>
</reference>
<dbReference type="OrthoDB" id="9801753at2"/>
<reference evidence="3" key="2">
    <citation type="submission" date="2018-07" db="EMBL/GenBank/DDBJ databases">
        <authorList>
            <person name="Quirk P.G."/>
            <person name="Krulwich T.A."/>
        </authorList>
    </citation>
    <scope>NUCLEOTIDE SEQUENCE</scope>
    <source>
        <strain evidence="3">CCRI-22567</strain>
    </source>
</reference>
<dbReference type="PANTHER" id="PTHR33383">
    <property type="entry name" value="MEMBRANE PROTEIN INSERTION EFFICIENCY FACTOR-RELATED"/>
    <property type="match status" value="1"/>
</dbReference>
<evidence type="ECO:0000313" key="3">
    <source>
        <dbReference type="EMBL" id="RDY21563.1"/>
    </source>
</evidence>